<dbReference type="InterPro" id="IPR001853">
    <property type="entry name" value="DSBA-like_thioredoxin_dom"/>
</dbReference>
<dbReference type="AlphaFoldDB" id="A0A8J3PX26"/>
<dbReference type="SUPFAM" id="SSF52833">
    <property type="entry name" value="Thioredoxin-like"/>
    <property type="match status" value="1"/>
</dbReference>
<protein>
    <submittedName>
        <fullName evidence="2">Protein disulfide-isomerase</fullName>
    </submittedName>
</protein>
<evidence type="ECO:0000313" key="2">
    <source>
        <dbReference type="EMBL" id="GIG82669.1"/>
    </source>
</evidence>
<dbReference type="EMBL" id="BONV01000032">
    <property type="protein sequence ID" value="GIG82669.1"/>
    <property type="molecule type" value="Genomic_DNA"/>
</dbReference>
<sequence length="240" mass="26645">MYMKIEFWSDVICPYCGLMEHRLKRALERFPHAAHVRVVHRSIQLHPDLPRTGVTQRRLFDLAGMPRATGERTLRAIETAAHAEGLTPYHALDRTLGPTDLAHQLLAYATEQGRGDEAWSAIFRAHFGQARNLWTANEVLDFAAEIGLDRAEAEQALRSRRFLAQVTDDQREAERLGSRGAPFLVLDRTYAIPGAVDTDDLLAAITRAWREKNADPVPLTALADEDGICAPDGCAVPGDA</sequence>
<gene>
    <name evidence="2" type="ORF">Pka01_57960</name>
</gene>
<keyword evidence="3" id="KW-1185">Reference proteome</keyword>
<dbReference type="GO" id="GO:0016491">
    <property type="term" value="F:oxidoreductase activity"/>
    <property type="evidence" value="ECO:0007669"/>
    <property type="project" value="InterPro"/>
</dbReference>
<organism evidence="2 3">
    <name type="scientific">Planotetraspora kaengkrachanensis</name>
    <dbReference type="NCBI Taxonomy" id="575193"/>
    <lineage>
        <taxon>Bacteria</taxon>
        <taxon>Bacillati</taxon>
        <taxon>Actinomycetota</taxon>
        <taxon>Actinomycetes</taxon>
        <taxon>Streptosporangiales</taxon>
        <taxon>Streptosporangiaceae</taxon>
        <taxon>Planotetraspora</taxon>
    </lineage>
</organism>
<reference evidence="2 3" key="1">
    <citation type="submission" date="2021-01" db="EMBL/GenBank/DDBJ databases">
        <title>Whole genome shotgun sequence of Planotetraspora kaengkrachanensis NBRC 104272.</title>
        <authorList>
            <person name="Komaki H."/>
            <person name="Tamura T."/>
        </authorList>
    </citation>
    <scope>NUCLEOTIDE SEQUENCE [LARGE SCALE GENOMIC DNA]</scope>
    <source>
        <strain evidence="2 3">NBRC 104272</strain>
    </source>
</reference>
<dbReference type="InterPro" id="IPR036249">
    <property type="entry name" value="Thioredoxin-like_sf"/>
</dbReference>
<accession>A0A8J3PX26</accession>
<dbReference type="CDD" id="cd03024">
    <property type="entry name" value="DsbA_FrnE"/>
    <property type="match status" value="1"/>
</dbReference>
<name>A0A8J3PX26_9ACTN</name>
<feature type="domain" description="DSBA-like thioredoxin" evidence="1">
    <location>
        <begin position="5"/>
        <end position="205"/>
    </location>
</feature>
<comment type="caution">
    <text evidence="2">The sequence shown here is derived from an EMBL/GenBank/DDBJ whole genome shotgun (WGS) entry which is preliminary data.</text>
</comment>
<dbReference type="Gene3D" id="3.40.30.10">
    <property type="entry name" value="Glutaredoxin"/>
    <property type="match status" value="1"/>
</dbReference>
<dbReference type="Pfam" id="PF01323">
    <property type="entry name" value="DSBA"/>
    <property type="match status" value="1"/>
</dbReference>
<proteinExistence type="predicted"/>
<evidence type="ECO:0000313" key="3">
    <source>
        <dbReference type="Proteomes" id="UP000630097"/>
    </source>
</evidence>
<dbReference type="PANTHER" id="PTHR13887">
    <property type="entry name" value="GLUTATHIONE S-TRANSFERASE KAPPA"/>
    <property type="match status" value="1"/>
</dbReference>
<evidence type="ECO:0000259" key="1">
    <source>
        <dbReference type="Pfam" id="PF01323"/>
    </source>
</evidence>
<dbReference type="PANTHER" id="PTHR13887:SF41">
    <property type="entry name" value="THIOREDOXIN SUPERFAMILY PROTEIN"/>
    <property type="match status" value="1"/>
</dbReference>
<dbReference type="Proteomes" id="UP000630097">
    <property type="component" value="Unassembled WGS sequence"/>
</dbReference>